<feature type="domain" description="MIR" evidence="4">
    <location>
        <begin position="140"/>
        <end position="195"/>
    </location>
</feature>
<dbReference type="SMART" id="SM00472">
    <property type="entry name" value="MIR"/>
    <property type="match status" value="3"/>
</dbReference>
<evidence type="ECO:0000259" key="4">
    <source>
        <dbReference type="PROSITE" id="PS50919"/>
    </source>
</evidence>
<dbReference type="Proteomes" id="UP000492821">
    <property type="component" value="Unassembled WGS sequence"/>
</dbReference>
<dbReference type="Pfam" id="PF02815">
    <property type="entry name" value="MIR"/>
    <property type="match status" value="1"/>
</dbReference>
<accession>A0A7E4W1C8</accession>
<dbReference type="PANTHER" id="PTHR46809:SF2">
    <property type="entry name" value="GH21273P"/>
    <property type="match status" value="1"/>
</dbReference>
<dbReference type="SUPFAM" id="SSF82109">
    <property type="entry name" value="MIR domain"/>
    <property type="match status" value="1"/>
</dbReference>
<evidence type="ECO:0000256" key="1">
    <source>
        <dbReference type="ARBA" id="ARBA00022729"/>
    </source>
</evidence>
<dbReference type="InterPro" id="IPR036300">
    <property type="entry name" value="MIR_dom_sf"/>
</dbReference>
<keyword evidence="5" id="KW-1185">Reference proteome</keyword>
<keyword evidence="2" id="KW-0677">Repeat</keyword>
<dbReference type="WBParaSite" id="Pan_g5375.t1">
    <property type="protein sequence ID" value="Pan_g5375.t1"/>
    <property type="gene ID" value="Pan_g5375"/>
</dbReference>
<organism evidence="5 6">
    <name type="scientific">Panagrellus redivivus</name>
    <name type="common">Microworm</name>
    <dbReference type="NCBI Taxonomy" id="6233"/>
    <lineage>
        <taxon>Eukaryota</taxon>
        <taxon>Metazoa</taxon>
        <taxon>Ecdysozoa</taxon>
        <taxon>Nematoda</taxon>
        <taxon>Chromadorea</taxon>
        <taxon>Rhabditida</taxon>
        <taxon>Tylenchina</taxon>
        <taxon>Panagrolaimomorpha</taxon>
        <taxon>Panagrolaimoidea</taxon>
        <taxon>Panagrolaimidae</taxon>
        <taxon>Panagrellus</taxon>
    </lineage>
</organism>
<dbReference type="CDD" id="cd23293">
    <property type="entry name" value="beta-trefoil_MIR_SDF2_meta"/>
    <property type="match status" value="1"/>
</dbReference>
<keyword evidence="1 3" id="KW-0732">Signal</keyword>
<feature type="signal peptide" evidence="3">
    <location>
        <begin position="1"/>
        <end position="18"/>
    </location>
</feature>
<reference evidence="5" key="1">
    <citation type="journal article" date="2013" name="Genetics">
        <title>The draft genome and transcriptome of Panagrellus redivivus are shaped by the harsh demands of a free-living lifestyle.</title>
        <authorList>
            <person name="Srinivasan J."/>
            <person name="Dillman A.R."/>
            <person name="Macchietto M.G."/>
            <person name="Heikkinen L."/>
            <person name="Lakso M."/>
            <person name="Fracchia K.M."/>
            <person name="Antoshechkin I."/>
            <person name="Mortazavi A."/>
            <person name="Wong G."/>
            <person name="Sternberg P.W."/>
        </authorList>
    </citation>
    <scope>NUCLEOTIDE SEQUENCE [LARGE SCALE GENOMIC DNA]</scope>
    <source>
        <strain evidence="5">MT8872</strain>
    </source>
</reference>
<reference evidence="6" key="2">
    <citation type="submission" date="2020-10" db="UniProtKB">
        <authorList>
            <consortium name="WormBaseParasite"/>
        </authorList>
    </citation>
    <scope>IDENTIFICATION</scope>
</reference>
<proteinExistence type="predicted"/>
<evidence type="ECO:0000256" key="3">
    <source>
        <dbReference type="SAM" id="SignalP"/>
    </source>
</evidence>
<dbReference type="PANTHER" id="PTHR46809">
    <property type="entry name" value="STROMAL CELL-DERIVED FACTOR 2-LIKE PROTEIN"/>
    <property type="match status" value="1"/>
</dbReference>
<dbReference type="AlphaFoldDB" id="A0A7E4W1C8"/>
<feature type="chain" id="PRO_5028916140" evidence="3">
    <location>
        <begin position="19"/>
        <end position="205"/>
    </location>
</feature>
<dbReference type="PROSITE" id="PS50919">
    <property type="entry name" value="MIR"/>
    <property type="match status" value="3"/>
</dbReference>
<evidence type="ECO:0000313" key="5">
    <source>
        <dbReference type="Proteomes" id="UP000492821"/>
    </source>
</evidence>
<feature type="domain" description="MIR" evidence="4">
    <location>
        <begin position="84"/>
        <end position="140"/>
    </location>
</feature>
<name>A0A7E4W1C8_PANRE</name>
<protein>
    <submittedName>
        <fullName evidence="6">MIR domain-containing protein</fullName>
    </submittedName>
</protein>
<dbReference type="InterPro" id="IPR016093">
    <property type="entry name" value="MIR_motif"/>
</dbReference>
<feature type="domain" description="MIR" evidence="4">
    <location>
        <begin position="22"/>
        <end position="76"/>
    </location>
</feature>
<dbReference type="Gene3D" id="2.80.10.50">
    <property type="match status" value="1"/>
</dbReference>
<evidence type="ECO:0000256" key="2">
    <source>
        <dbReference type="ARBA" id="ARBA00022737"/>
    </source>
</evidence>
<sequence length="205" mass="22138">MLLRAFIASICLTSTVLANSDDDVITCGSIVKLNNLNTQVRLHSHEVKYGSGSGQQSVTGNSNSDDVNSHWQILGGNKEQCPRGTPVKCGDTIRLLHLATKCLLHSHDFPAPLTKAHQEISCFGKDGEGDTGDNWKVVCGGDVWSEDEEIKLKHIDTNKFLATSGQQFGRPISGQLEIVGVSSPGYSAVWKAAEGVYMLPTKNEV</sequence>
<evidence type="ECO:0000313" key="6">
    <source>
        <dbReference type="WBParaSite" id="Pan_g5375.t1"/>
    </source>
</evidence>